<dbReference type="eggNOG" id="KOG1399">
    <property type="taxonomic scope" value="Eukaryota"/>
</dbReference>
<name>W9XTQ1_9EURO</name>
<gene>
    <name evidence="5" type="ORF">A1O1_07241</name>
</gene>
<keyword evidence="3" id="KW-0274">FAD</keyword>
<dbReference type="OrthoDB" id="2915840at2759"/>
<evidence type="ECO:0000313" key="6">
    <source>
        <dbReference type="Proteomes" id="UP000019484"/>
    </source>
</evidence>
<dbReference type="EMBL" id="AMWN01000006">
    <property type="protein sequence ID" value="EXJ83618.1"/>
    <property type="molecule type" value="Genomic_DNA"/>
</dbReference>
<dbReference type="HOGENOM" id="CLU_019225_1_0_1"/>
<comment type="similarity">
    <text evidence="1">Belongs to the FMO family.</text>
</comment>
<dbReference type="InterPro" id="IPR036188">
    <property type="entry name" value="FAD/NAD-bd_sf"/>
</dbReference>
<dbReference type="GeneID" id="19162103"/>
<dbReference type="GO" id="GO:0004499">
    <property type="term" value="F:N,N-dimethylaniline monooxygenase activity"/>
    <property type="evidence" value="ECO:0007669"/>
    <property type="project" value="InterPro"/>
</dbReference>
<evidence type="ECO:0000256" key="3">
    <source>
        <dbReference type="ARBA" id="ARBA00022827"/>
    </source>
</evidence>
<organism evidence="5 6">
    <name type="scientific">Capronia coronata CBS 617.96</name>
    <dbReference type="NCBI Taxonomy" id="1182541"/>
    <lineage>
        <taxon>Eukaryota</taxon>
        <taxon>Fungi</taxon>
        <taxon>Dikarya</taxon>
        <taxon>Ascomycota</taxon>
        <taxon>Pezizomycotina</taxon>
        <taxon>Eurotiomycetes</taxon>
        <taxon>Chaetothyriomycetidae</taxon>
        <taxon>Chaetothyriales</taxon>
        <taxon>Herpotrichiellaceae</taxon>
        <taxon>Capronia</taxon>
    </lineage>
</organism>
<dbReference type="PANTHER" id="PTHR23023">
    <property type="entry name" value="DIMETHYLANILINE MONOOXYGENASE"/>
    <property type="match status" value="1"/>
</dbReference>
<evidence type="ECO:0000256" key="4">
    <source>
        <dbReference type="ARBA" id="ARBA00023002"/>
    </source>
</evidence>
<dbReference type="InterPro" id="IPR020946">
    <property type="entry name" value="Flavin_mOase-like"/>
</dbReference>
<dbReference type="AlphaFoldDB" id="W9XTQ1"/>
<dbReference type="Pfam" id="PF00743">
    <property type="entry name" value="FMO-like"/>
    <property type="match status" value="1"/>
</dbReference>
<dbReference type="STRING" id="1182541.W9XTQ1"/>
<comment type="caution">
    <text evidence="5">The sequence shown here is derived from an EMBL/GenBank/DDBJ whole genome shotgun (WGS) entry which is preliminary data.</text>
</comment>
<dbReference type="InterPro" id="IPR050346">
    <property type="entry name" value="FMO-like"/>
</dbReference>
<dbReference type="Proteomes" id="UP000019484">
    <property type="component" value="Unassembled WGS sequence"/>
</dbReference>
<dbReference type="GO" id="GO:0050660">
    <property type="term" value="F:flavin adenine dinucleotide binding"/>
    <property type="evidence" value="ECO:0007669"/>
    <property type="project" value="InterPro"/>
</dbReference>
<evidence type="ECO:0000256" key="1">
    <source>
        <dbReference type="ARBA" id="ARBA00009183"/>
    </source>
</evidence>
<evidence type="ECO:0000313" key="5">
    <source>
        <dbReference type="EMBL" id="EXJ83618.1"/>
    </source>
</evidence>
<dbReference type="SUPFAM" id="SSF51905">
    <property type="entry name" value="FAD/NAD(P)-binding domain"/>
    <property type="match status" value="2"/>
</dbReference>
<reference evidence="5 6" key="1">
    <citation type="submission" date="2013-03" db="EMBL/GenBank/DDBJ databases">
        <title>The Genome Sequence of Capronia coronata CBS 617.96.</title>
        <authorList>
            <consortium name="The Broad Institute Genomics Platform"/>
            <person name="Cuomo C."/>
            <person name="de Hoog S."/>
            <person name="Gorbushina A."/>
            <person name="Walker B."/>
            <person name="Young S.K."/>
            <person name="Zeng Q."/>
            <person name="Gargeya S."/>
            <person name="Fitzgerald M."/>
            <person name="Haas B."/>
            <person name="Abouelleil A."/>
            <person name="Allen A.W."/>
            <person name="Alvarado L."/>
            <person name="Arachchi H.M."/>
            <person name="Berlin A.M."/>
            <person name="Chapman S.B."/>
            <person name="Gainer-Dewar J."/>
            <person name="Goldberg J."/>
            <person name="Griggs A."/>
            <person name="Gujja S."/>
            <person name="Hansen M."/>
            <person name="Howarth C."/>
            <person name="Imamovic A."/>
            <person name="Ireland A."/>
            <person name="Larimer J."/>
            <person name="McCowan C."/>
            <person name="Murphy C."/>
            <person name="Pearson M."/>
            <person name="Poon T.W."/>
            <person name="Priest M."/>
            <person name="Roberts A."/>
            <person name="Saif S."/>
            <person name="Shea T."/>
            <person name="Sisk P."/>
            <person name="Sykes S."/>
            <person name="Wortman J."/>
            <person name="Nusbaum C."/>
            <person name="Birren B."/>
        </authorList>
    </citation>
    <scope>NUCLEOTIDE SEQUENCE [LARGE SCALE GENOMIC DNA]</scope>
    <source>
        <strain evidence="5 6">CBS 617.96</strain>
    </source>
</reference>
<dbReference type="GO" id="GO:0050661">
    <property type="term" value="F:NADP binding"/>
    <property type="evidence" value="ECO:0007669"/>
    <property type="project" value="InterPro"/>
</dbReference>
<protein>
    <submittedName>
        <fullName evidence="5">Uncharacterized protein</fullName>
    </submittedName>
</protein>
<keyword evidence="6" id="KW-1185">Reference proteome</keyword>
<evidence type="ECO:0000256" key="2">
    <source>
        <dbReference type="ARBA" id="ARBA00022630"/>
    </source>
</evidence>
<keyword evidence="2" id="KW-0285">Flavoprotein</keyword>
<dbReference type="Gene3D" id="3.50.50.60">
    <property type="entry name" value="FAD/NAD(P)-binding domain"/>
    <property type="match status" value="1"/>
</dbReference>
<dbReference type="RefSeq" id="XP_007726304.1">
    <property type="nucleotide sequence ID" value="XM_007728114.1"/>
</dbReference>
<proteinExistence type="inferred from homology"/>
<sequence length="598" mass="66826">MFDYLVVGAGPSGLCAAKTIVECEVGASLKILDANKTLGGVWAKENIYPGLKTNNLRGGIDFSDFPMHDGFGIAAGEHVSGAVMHEYLVAYAERSDLVKLIDFETHVQEISQLQNGQGWNLKVRRCDSAAVGSNGAGSTTTEIQTKKLIIATGITNQPNRPFLIGTAAFEGPIVHSSEMGMKADALMDDPKIKRIAVIGGGKSAFDAVHLAGIKEKFVEWIMRKSGKGPEWVFPAHAQIGPFKLIRERLATRRILTFFSPCLWNDGFGWIRNKLHFTKLGRLLTQKFWANLHEKTLQQCRLMEFPYTRILQPETSPFWYGTASGILSYEPSLYDMIGGATVEIHREDISYLSKHSIMLTNGYTIQADAIITATGFSVEPTFKFLPTKLHSDLGIPTPSLTPEQHDFWKALDRQADLTIASSFPRLLDGPYKSPSSTVVQPYHGGMDANRRDHTPFRLYRAIAPPGLTAQGDRSLVFIGMFSNLANTPRCELQCLWAYAYLTGKLDQSNSIDPNTVFEETALMSRYVRHRAPYGHGKFFPDLVFDQLPYFDMLLQDLKLKYWRKGNLLAEIFGSYVSEDYAVVVQEWLKANKDDKVKED</sequence>
<keyword evidence="4" id="KW-0560">Oxidoreductase</keyword>
<accession>W9XTQ1</accession>